<evidence type="ECO:0000313" key="10">
    <source>
        <dbReference type="EMBL" id="OYQ33088.1"/>
    </source>
</evidence>
<evidence type="ECO:0000256" key="3">
    <source>
        <dbReference type="ARBA" id="ARBA00022723"/>
    </source>
</evidence>
<evidence type="ECO:0000256" key="8">
    <source>
        <dbReference type="RuleBase" id="RU000683"/>
    </source>
</evidence>
<dbReference type="PROSITE" id="PS51819">
    <property type="entry name" value="VOC"/>
    <property type="match status" value="1"/>
</dbReference>
<evidence type="ECO:0000259" key="9">
    <source>
        <dbReference type="PROSITE" id="PS51819"/>
    </source>
</evidence>
<dbReference type="Pfam" id="PF00903">
    <property type="entry name" value="Glyoxalase"/>
    <property type="match status" value="1"/>
</dbReference>
<dbReference type="RefSeq" id="WP_094472744.1">
    <property type="nucleotide sequence ID" value="NZ_NOXT01000077.1"/>
</dbReference>
<dbReference type="GO" id="GO:0008198">
    <property type="term" value="F:ferrous iron binding"/>
    <property type="evidence" value="ECO:0007669"/>
    <property type="project" value="InterPro"/>
</dbReference>
<accession>A0A255YV51</accession>
<comment type="caution">
    <text evidence="10">The sequence shown here is derived from an EMBL/GenBank/DDBJ whole genome shotgun (WGS) entry which is preliminary data.</text>
</comment>
<keyword evidence="3" id="KW-0479">Metal-binding</keyword>
<feature type="domain" description="VOC" evidence="9">
    <location>
        <begin position="6"/>
        <end position="128"/>
    </location>
</feature>
<proteinExistence type="inferred from homology"/>
<keyword evidence="7 8" id="KW-0408">Iron</keyword>
<dbReference type="InterPro" id="IPR037523">
    <property type="entry name" value="VOC_core"/>
</dbReference>
<evidence type="ECO:0000256" key="7">
    <source>
        <dbReference type="ARBA" id="ARBA00023004"/>
    </source>
</evidence>
<evidence type="ECO:0000256" key="6">
    <source>
        <dbReference type="ARBA" id="ARBA00023002"/>
    </source>
</evidence>
<keyword evidence="5 8" id="KW-0223">Dioxygenase</keyword>
<evidence type="ECO:0000256" key="5">
    <source>
        <dbReference type="ARBA" id="ARBA00022964"/>
    </source>
</evidence>
<dbReference type="GO" id="GO:0051213">
    <property type="term" value="F:dioxygenase activity"/>
    <property type="evidence" value="ECO:0007669"/>
    <property type="project" value="UniProtKB-KW"/>
</dbReference>
<reference evidence="10 11" key="1">
    <citation type="submission" date="2017-07" db="EMBL/GenBank/DDBJ databases">
        <title>Sandarakinorhabdus cyanobacteriorum sp. nov., a novel bacterium isolated from cyanobacterial aggregates in a eutrophic lake.</title>
        <authorList>
            <person name="Cai H."/>
        </authorList>
    </citation>
    <scope>NUCLEOTIDE SEQUENCE [LARGE SCALE GENOMIC DNA]</scope>
    <source>
        <strain evidence="10 11">TH057</strain>
    </source>
</reference>
<name>A0A255YV51_9SPHN</name>
<dbReference type="AlphaFoldDB" id="A0A255YV51"/>
<gene>
    <name evidence="10" type="ORF">CHU93_03285</name>
</gene>
<dbReference type="Gene3D" id="3.10.180.10">
    <property type="entry name" value="2,3-Dihydroxybiphenyl 1,2-Dioxygenase, domain 1"/>
    <property type="match status" value="1"/>
</dbReference>
<protein>
    <submittedName>
        <fullName evidence="10">Biphenyl 2,3-dioxygenase</fullName>
    </submittedName>
</protein>
<evidence type="ECO:0000256" key="2">
    <source>
        <dbReference type="ARBA" id="ARBA00008784"/>
    </source>
</evidence>
<dbReference type="OrthoDB" id="5243302at2"/>
<evidence type="ECO:0000313" key="11">
    <source>
        <dbReference type="Proteomes" id="UP000216991"/>
    </source>
</evidence>
<dbReference type="InterPro" id="IPR004360">
    <property type="entry name" value="Glyas_Fos-R_dOase_dom"/>
</dbReference>
<keyword evidence="11" id="KW-1185">Reference proteome</keyword>
<dbReference type="Proteomes" id="UP000216991">
    <property type="component" value="Unassembled WGS sequence"/>
</dbReference>
<dbReference type="InterPro" id="IPR000486">
    <property type="entry name" value="Xdiol_ring_cleave_dOase_1/2"/>
</dbReference>
<dbReference type="EMBL" id="NOXT01000077">
    <property type="protein sequence ID" value="OYQ33088.1"/>
    <property type="molecule type" value="Genomic_DNA"/>
</dbReference>
<sequence>MSKPRTLAHVVYQTRQYDRMIRWYETVFQAHVVHRDPALAFLTFDDEHHRFAFANLELLRPGAANAGSKGEIGVNHVAWTFASAHDLLGTYKRLKAHDILPYWPVHHGPTLSLYYADPDGNRMEFQADALTVAEANAFMAGPAMAANPVGVSWDPDALLARAEAGASEAELLAMPDGPPSPIPATHGI</sequence>
<evidence type="ECO:0000256" key="1">
    <source>
        <dbReference type="ARBA" id="ARBA00001954"/>
    </source>
</evidence>
<keyword evidence="4 8" id="KW-0058">Aromatic hydrocarbons catabolism</keyword>
<organism evidence="10 11">
    <name type="scientific">Sandarakinorhabdus cyanobacteriorum</name>
    <dbReference type="NCBI Taxonomy" id="1981098"/>
    <lineage>
        <taxon>Bacteria</taxon>
        <taxon>Pseudomonadati</taxon>
        <taxon>Pseudomonadota</taxon>
        <taxon>Alphaproteobacteria</taxon>
        <taxon>Sphingomonadales</taxon>
        <taxon>Sphingosinicellaceae</taxon>
        <taxon>Sandarakinorhabdus</taxon>
    </lineage>
</organism>
<evidence type="ECO:0000256" key="4">
    <source>
        <dbReference type="ARBA" id="ARBA00022797"/>
    </source>
</evidence>
<dbReference type="PROSITE" id="PS00082">
    <property type="entry name" value="EXTRADIOL_DIOXYGENAS"/>
    <property type="match status" value="1"/>
</dbReference>
<dbReference type="InterPro" id="IPR029068">
    <property type="entry name" value="Glyas_Bleomycin-R_OHBP_Dase"/>
</dbReference>
<dbReference type="SUPFAM" id="SSF54593">
    <property type="entry name" value="Glyoxalase/Bleomycin resistance protein/Dihydroxybiphenyl dioxygenase"/>
    <property type="match status" value="1"/>
</dbReference>
<keyword evidence="6 8" id="KW-0560">Oxidoreductase</keyword>
<comment type="cofactor">
    <cofactor evidence="1 8">
        <name>Fe(2+)</name>
        <dbReference type="ChEBI" id="CHEBI:29033"/>
    </cofactor>
</comment>
<comment type="similarity">
    <text evidence="2 8">Belongs to the extradiol ring-cleavage dioxygenase family.</text>
</comment>